<dbReference type="GO" id="GO:1990879">
    <property type="term" value="C:CST complex"/>
    <property type="evidence" value="ECO:0007669"/>
    <property type="project" value="InterPro"/>
</dbReference>
<dbReference type="Pfam" id="PF15490">
    <property type="entry name" value="Ten1_2"/>
    <property type="match status" value="1"/>
</dbReference>
<dbReference type="InterPro" id="IPR029146">
    <property type="entry name" value="Ten1_animal_plant"/>
</dbReference>
<dbReference type="GO" id="GO:0032211">
    <property type="term" value="P:negative regulation of telomere maintenance via telomerase"/>
    <property type="evidence" value="ECO:0007669"/>
    <property type="project" value="TreeGrafter"/>
</dbReference>
<dbReference type="FunFam" id="2.40.50.140:FF:000410">
    <property type="entry name" value="CST complex subunit TEN1"/>
    <property type="match status" value="1"/>
</dbReference>
<dbReference type="PANTHER" id="PTHR33905:SF1">
    <property type="entry name" value="CST COMPLEX SUBUNIT TEN1"/>
    <property type="match status" value="1"/>
</dbReference>
<evidence type="ECO:0000313" key="2">
    <source>
        <dbReference type="EMBL" id="KAK1294330.1"/>
    </source>
</evidence>
<dbReference type="EMBL" id="JAUJYO010000016">
    <property type="protein sequence ID" value="KAK1294330.1"/>
    <property type="molecule type" value="Genomic_DNA"/>
</dbReference>
<proteinExistence type="predicted"/>
<keyword evidence="3" id="KW-1185">Reference proteome</keyword>
<dbReference type="Proteomes" id="UP001180020">
    <property type="component" value="Unassembled WGS sequence"/>
</dbReference>
<evidence type="ECO:0008006" key="4">
    <source>
        <dbReference type="Google" id="ProtNLM"/>
    </source>
</evidence>
<evidence type="ECO:0000256" key="1">
    <source>
        <dbReference type="SAM" id="MobiDB-lite"/>
    </source>
</evidence>
<gene>
    <name evidence="2" type="ORF">QJS10_CPA16g01573</name>
</gene>
<dbReference type="AlphaFoldDB" id="A0AAV9CZJ2"/>
<accession>A0AAV9CZJ2</accession>
<reference evidence="2" key="2">
    <citation type="submission" date="2023-06" db="EMBL/GenBank/DDBJ databases">
        <authorList>
            <person name="Ma L."/>
            <person name="Liu K.-W."/>
            <person name="Li Z."/>
            <person name="Hsiao Y.-Y."/>
            <person name="Qi Y."/>
            <person name="Fu T."/>
            <person name="Tang G."/>
            <person name="Zhang D."/>
            <person name="Sun W.-H."/>
            <person name="Liu D.-K."/>
            <person name="Li Y."/>
            <person name="Chen G.-Z."/>
            <person name="Liu X.-D."/>
            <person name="Liao X.-Y."/>
            <person name="Jiang Y.-T."/>
            <person name="Yu X."/>
            <person name="Hao Y."/>
            <person name="Huang J."/>
            <person name="Zhao X.-W."/>
            <person name="Ke S."/>
            <person name="Chen Y.-Y."/>
            <person name="Wu W.-L."/>
            <person name="Hsu J.-L."/>
            <person name="Lin Y.-F."/>
            <person name="Huang M.-D."/>
            <person name="Li C.-Y."/>
            <person name="Huang L."/>
            <person name="Wang Z.-W."/>
            <person name="Zhao X."/>
            <person name="Zhong W.-Y."/>
            <person name="Peng D.-H."/>
            <person name="Ahmad S."/>
            <person name="Lan S."/>
            <person name="Zhang J.-S."/>
            <person name="Tsai W.-C."/>
            <person name="Van De Peer Y."/>
            <person name="Liu Z.-J."/>
        </authorList>
    </citation>
    <scope>NUCLEOTIDE SEQUENCE</scope>
    <source>
        <strain evidence="2">CP</strain>
        <tissue evidence="2">Leaves</tissue>
    </source>
</reference>
<comment type="caution">
    <text evidence="2">The sequence shown here is derived from an EMBL/GenBank/DDBJ whole genome shotgun (WGS) entry which is preliminary data.</text>
</comment>
<dbReference type="Gene3D" id="2.40.50.140">
    <property type="entry name" value="Nucleic acid-binding proteins"/>
    <property type="match status" value="1"/>
</dbReference>
<dbReference type="GO" id="GO:0010521">
    <property type="term" value="F:telomerase inhibitor activity"/>
    <property type="evidence" value="ECO:0007669"/>
    <property type="project" value="TreeGrafter"/>
</dbReference>
<dbReference type="GO" id="GO:0042162">
    <property type="term" value="F:telomeric DNA binding"/>
    <property type="evidence" value="ECO:0007669"/>
    <property type="project" value="TreeGrafter"/>
</dbReference>
<protein>
    <recommendedName>
        <fullName evidence="4">CST complex subunit TEN1</fullName>
    </recommendedName>
</protein>
<name>A0AAV9CZJ2_ACOCL</name>
<sequence length="202" mass="21785">MAGGGRRGRSAEGGGGGNAGRNGGWQRVVVAAEGGRTESRMRGGGGGSDGGEGFLRDLVNNDNMIGSSLIESHALIPLFERRGILVTLQELDSSSPHYQHGASLRVTGKLQKYSIENAIAVILDGGASLKIDTKHLRDLNFRVGSIYQFIGELFFHPDNDAILQARIGRNVDGIDLNLYYQSLKLLRQFEADRKRDQATSSS</sequence>
<reference evidence="2" key="1">
    <citation type="journal article" date="2023" name="Nat. Commun.">
        <title>Diploid and tetraploid genomes of Acorus and the evolution of monocots.</title>
        <authorList>
            <person name="Ma L."/>
            <person name="Liu K.W."/>
            <person name="Li Z."/>
            <person name="Hsiao Y.Y."/>
            <person name="Qi Y."/>
            <person name="Fu T."/>
            <person name="Tang G.D."/>
            <person name="Zhang D."/>
            <person name="Sun W.H."/>
            <person name="Liu D.K."/>
            <person name="Li Y."/>
            <person name="Chen G.Z."/>
            <person name="Liu X.D."/>
            <person name="Liao X.Y."/>
            <person name="Jiang Y.T."/>
            <person name="Yu X."/>
            <person name="Hao Y."/>
            <person name="Huang J."/>
            <person name="Zhao X.W."/>
            <person name="Ke S."/>
            <person name="Chen Y.Y."/>
            <person name="Wu W.L."/>
            <person name="Hsu J.L."/>
            <person name="Lin Y.F."/>
            <person name="Huang M.D."/>
            <person name="Li C.Y."/>
            <person name="Huang L."/>
            <person name="Wang Z.W."/>
            <person name="Zhao X."/>
            <person name="Zhong W.Y."/>
            <person name="Peng D.H."/>
            <person name="Ahmad S."/>
            <person name="Lan S."/>
            <person name="Zhang J.S."/>
            <person name="Tsai W.C."/>
            <person name="Van de Peer Y."/>
            <person name="Liu Z.J."/>
        </authorList>
    </citation>
    <scope>NUCLEOTIDE SEQUENCE</scope>
    <source>
        <strain evidence="2">CP</strain>
    </source>
</reference>
<organism evidence="2 3">
    <name type="scientific">Acorus calamus</name>
    <name type="common">Sweet flag</name>
    <dbReference type="NCBI Taxonomy" id="4465"/>
    <lineage>
        <taxon>Eukaryota</taxon>
        <taxon>Viridiplantae</taxon>
        <taxon>Streptophyta</taxon>
        <taxon>Embryophyta</taxon>
        <taxon>Tracheophyta</taxon>
        <taxon>Spermatophyta</taxon>
        <taxon>Magnoliopsida</taxon>
        <taxon>Liliopsida</taxon>
        <taxon>Acoraceae</taxon>
        <taxon>Acorus</taxon>
    </lineage>
</organism>
<dbReference type="GO" id="GO:0003697">
    <property type="term" value="F:single-stranded DNA binding"/>
    <property type="evidence" value="ECO:0007669"/>
    <property type="project" value="InterPro"/>
</dbReference>
<dbReference type="PANTHER" id="PTHR33905">
    <property type="entry name" value="CST COMPLEX SUBUNIT TEN1"/>
    <property type="match status" value="1"/>
</dbReference>
<feature type="compositionally biased region" description="Gly residues" evidence="1">
    <location>
        <begin position="1"/>
        <end position="23"/>
    </location>
</feature>
<feature type="region of interest" description="Disordered" evidence="1">
    <location>
        <begin position="1"/>
        <end position="25"/>
    </location>
</feature>
<dbReference type="InterPro" id="IPR012340">
    <property type="entry name" value="NA-bd_OB-fold"/>
</dbReference>
<evidence type="ECO:0000313" key="3">
    <source>
        <dbReference type="Proteomes" id="UP001180020"/>
    </source>
</evidence>